<dbReference type="GO" id="GO:0006508">
    <property type="term" value="P:proteolysis"/>
    <property type="evidence" value="ECO:0007669"/>
    <property type="project" value="UniProtKB-KW"/>
</dbReference>
<feature type="active site" description="Charge relay system" evidence="4">
    <location>
        <position position="389"/>
    </location>
</feature>
<keyword evidence="1 4" id="KW-0645">Protease</keyword>
<keyword evidence="7" id="KW-1185">Reference proteome</keyword>
<dbReference type="InterPro" id="IPR015500">
    <property type="entry name" value="Peptidase_S8_subtilisin-rel"/>
</dbReference>
<feature type="active site" description="Charge relay system" evidence="4">
    <location>
        <position position="194"/>
    </location>
</feature>
<comment type="similarity">
    <text evidence="4">Belongs to the peptidase S8 family.</text>
</comment>
<sequence>MARNVPQSGFRRVLWERPADPALVRAAGSVAARESPRRWMGEHQVPDGVTLDRDFGAIPLGPGPAERAISPMAFHPRQSARFLVRATIPVGPSGEIPATLDGGAIYSDAEIRTTLTCGSSRPVGTEADVRTRLDTGVLAQNGLDGRGVAIAIVDVGISLARLSTRLGAPPLLDVDQSWSPPNIVSVPGRHRVGHGTMCAFDALVAAPKATLLDIPALAARSAGDHTAAGTIGAAIQAYWFLITRWVLDGRPAGLSSLVVSNSWGIYHPSLDFPAGHPGRYVDNPNHPFRSYVRTLTLAGIDVVFAGSNCGPECPSAPCLKRVTGAIMGANAYPEVLTLAACTVTGERLGYSAKGPPIAGMMTEKPDVTAYSHFLGSLSQSRFTADAGTSAACAVAAGCVAALRTVATPTPTSAAAMVQVLRETALRAGPTNERNEEFGFGILRPVEAGRSLGLIP</sequence>
<comment type="caution">
    <text evidence="6">The sequence shown here is derived from an EMBL/GenBank/DDBJ whole genome shotgun (WGS) entry which is preliminary data.</text>
</comment>
<evidence type="ECO:0000256" key="3">
    <source>
        <dbReference type="ARBA" id="ARBA00022825"/>
    </source>
</evidence>
<feature type="domain" description="Peptidase S8/S53" evidence="5">
    <location>
        <begin position="145"/>
        <end position="440"/>
    </location>
</feature>
<organism evidence="6 7">
    <name type="scientific">Methylobacterium persicinum</name>
    <dbReference type="NCBI Taxonomy" id="374426"/>
    <lineage>
        <taxon>Bacteria</taxon>
        <taxon>Pseudomonadati</taxon>
        <taxon>Pseudomonadota</taxon>
        <taxon>Alphaproteobacteria</taxon>
        <taxon>Hyphomicrobiales</taxon>
        <taxon>Methylobacteriaceae</taxon>
        <taxon>Methylobacterium</taxon>
    </lineage>
</organism>
<evidence type="ECO:0000259" key="5">
    <source>
        <dbReference type="Pfam" id="PF00082"/>
    </source>
</evidence>
<reference evidence="6 7" key="1">
    <citation type="submission" date="2023-07" db="EMBL/GenBank/DDBJ databases">
        <title>Genomic Encyclopedia of Type Strains, Phase IV (KMG-IV): sequencing the most valuable type-strain genomes for metagenomic binning, comparative biology and taxonomic classification.</title>
        <authorList>
            <person name="Goeker M."/>
        </authorList>
    </citation>
    <scope>NUCLEOTIDE SEQUENCE [LARGE SCALE GENOMIC DNA]</scope>
    <source>
        <strain evidence="6 7">DSM 19562</strain>
    </source>
</reference>
<accession>A0ABU0HMT4</accession>
<evidence type="ECO:0000313" key="6">
    <source>
        <dbReference type="EMBL" id="MDQ0443626.1"/>
    </source>
</evidence>
<dbReference type="InterPro" id="IPR000209">
    <property type="entry name" value="Peptidase_S8/S53_dom"/>
</dbReference>
<dbReference type="PROSITE" id="PS51892">
    <property type="entry name" value="SUBTILASE"/>
    <property type="match status" value="1"/>
</dbReference>
<evidence type="ECO:0000256" key="2">
    <source>
        <dbReference type="ARBA" id="ARBA00022801"/>
    </source>
</evidence>
<evidence type="ECO:0000256" key="1">
    <source>
        <dbReference type="ARBA" id="ARBA00022670"/>
    </source>
</evidence>
<dbReference type="PRINTS" id="PR00723">
    <property type="entry name" value="SUBTILISIN"/>
</dbReference>
<dbReference type="SUPFAM" id="SSF52743">
    <property type="entry name" value="Subtilisin-like"/>
    <property type="match status" value="1"/>
</dbReference>
<evidence type="ECO:0000313" key="7">
    <source>
        <dbReference type="Proteomes" id="UP001236369"/>
    </source>
</evidence>
<name>A0ABU0HMT4_9HYPH</name>
<dbReference type="RefSeq" id="WP_238247674.1">
    <property type="nucleotide sequence ID" value="NZ_BPQX01000012.1"/>
</dbReference>
<protein>
    <submittedName>
        <fullName evidence="6">Subtilisin family serine protease</fullName>
    </submittedName>
</protein>
<gene>
    <name evidence="6" type="ORF">QO016_003131</name>
</gene>
<dbReference type="Pfam" id="PF00082">
    <property type="entry name" value="Peptidase_S8"/>
    <property type="match status" value="1"/>
</dbReference>
<keyword evidence="3 4" id="KW-0720">Serine protease</keyword>
<keyword evidence="2 4" id="KW-0378">Hydrolase</keyword>
<proteinExistence type="inferred from homology"/>
<dbReference type="Proteomes" id="UP001236369">
    <property type="component" value="Unassembled WGS sequence"/>
</dbReference>
<dbReference type="EMBL" id="JAUSVV010000007">
    <property type="protein sequence ID" value="MDQ0443626.1"/>
    <property type="molecule type" value="Genomic_DNA"/>
</dbReference>
<dbReference type="GO" id="GO:0008233">
    <property type="term" value="F:peptidase activity"/>
    <property type="evidence" value="ECO:0007669"/>
    <property type="project" value="UniProtKB-KW"/>
</dbReference>
<evidence type="ECO:0000256" key="4">
    <source>
        <dbReference type="PROSITE-ProRule" id="PRU01240"/>
    </source>
</evidence>
<dbReference type="InterPro" id="IPR036852">
    <property type="entry name" value="Peptidase_S8/S53_dom_sf"/>
</dbReference>
<dbReference type="Gene3D" id="3.40.50.200">
    <property type="entry name" value="Peptidase S8/S53 domain"/>
    <property type="match status" value="1"/>
</dbReference>
<feature type="active site" description="Charge relay system" evidence="4">
    <location>
        <position position="154"/>
    </location>
</feature>